<feature type="region of interest" description="Disordered" evidence="1">
    <location>
        <begin position="164"/>
        <end position="220"/>
    </location>
</feature>
<dbReference type="Proteomes" id="UP001190926">
    <property type="component" value="Unassembled WGS sequence"/>
</dbReference>
<reference evidence="2 3" key="1">
    <citation type="journal article" date="2021" name="Nat. Commun.">
        <title>Incipient diploidization of the medicinal plant Perilla within 10,000 years.</title>
        <authorList>
            <person name="Zhang Y."/>
            <person name="Shen Q."/>
            <person name="Leng L."/>
            <person name="Zhang D."/>
            <person name="Chen S."/>
            <person name="Shi Y."/>
            <person name="Ning Z."/>
            <person name="Chen S."/>
        </authorList>
    </citation>
    <scope>NUCLEOTIDE SEQUENCE [LARGE SCALE GENOMIC DNA]</scope>
    <source>
        <strain evidence="3">cv. PC099</strain>
    </source>
</reference>
<protein>
    <submittedName>
        <fullName evidence="2">Uncharacterized protein</fullName>
    </submittedName>
</protein>
<evidence type="ECO:0000313" key="2">
    <source>
        <dbReference type="EMBL" id="KAH6823160.1"/>
    </source>
</evidence>
<feature type="compositionally biased region" description="Basic residues" evidence="1">
    <location>
        <begin position="180"/>
        <end position="198"/>
    </location>
</feature>
<proteinExistence type="predicted"/>
<sequence length="268" mass="28926">MEVSFPSDTPAPQDFSSNSESVTTHNIPTDNSLGAFSMNDMKMCLNEFLSIEDIGKTNSDYSAKCDVVIEDECKDSGKSSYNLPESTSSVEGMLIGEKGREEDRTSEANGCEKSVDKCYSPPESLATPLKLASAMKGSREKQGIPQPVKLSVTWAPDVYDPIPTSVSHVPSSRNQQYRNNSKKYGKNKQKGGGKARGGKGKDRDKKQARKNGGNNTSSAAKFKAVHDDSVAHAGIIDFNVVGTDPFCGSSFLKNSVNNLHFPVAEATR</sequence>
<dbReference type="PANTHER" id="PTHR34952:SF2">
    <property type="entry name" value="OS05G0113500 PROTEIN"/>
    <property type="match status" value="1"/>
</dbReference>
<dbReference type="AlphaFoldDB" id="A0AAD4IX68"/>
<gene>
    <name evidence="2" type="ORF">C2S53_014670</name>
</gene>
<keyword evidence="3" id="KW-1185">Reference proteome</keyword>
<accession>A0AAD4IX68</accession>
<evidence type="ECO:0000256" key="1">
    <source>
        <dbReference type="SAM" id="MobiDB-lite"/>
    </source>
</evidence>
<feature type="compositionally biased region" description="Basic and acidic residues" evidence="1">
    <location>
        <begin position="97"/>
        <end position="106"/>
    </location>
</feature>
<dbReference type="EMBL" id="SDAM02001008">
    <property type="protein sequence ID" value="KAH6823160.1"/>
    <property type="molecule type" value="Genomic_DNA"/>
</dbReference>
<feature type="region of interest" description="Disordered" evidence="1">
    <location>
        <begin position="1"/>
        <end position="32"/>
    </location>
</feature>
<organism evidence="2 3">
    <name type="scientific">Perilla frutescens var. hirtella</name>
    <name type="common">Perilla citriodora</name>
    <name type="synonym">Perilla setoyensis</name>
    <dbReference type="NCBI Taxonomy" id="608512"/>
    <lineage>
        <taxon>Eukaryota</taxon>
        <taxon>Viridiplantae</taxon>
        <taxon>Streptophyta</taxon>
        <taxon>Embryophyta</taxon>
        <taxon>Tracheophyta</taxon>
        <taxon>Spermatophyta</taxon>
        <taxon>Magnoliopsida</taxon>
        <taxon>eudicotyledons</taxon>
        <taxon>Gunneridae</taxon>
        <taxon>Pentapetalae</taxon>
        <taxon>asterids</taxon>
        <taxon>lamiids</taxon>
        <taxon>Lamiales</taxon>
        <taxon>Lamiaceae</taxon>
        <taxon>Nepetoideae</taxon>
        <taxon>Elsholtzieae</taxon>
        <taxon>Perilla</taxon>
    </lineage>
</organism>
<name>A0AAD4IX68_PERFH</name>
<comment type="caution">
    <text evidence="2">The sequence shown here is derived from an EMBL/GenBank/DDBJ whole genome shotgun (WGS) entry which is preliminary data.</text>
</comment>
<evidence type="ECO:0000313" key="3">
    <source>
        <dbReference type="Proteomes" id="UP001190926"/>
    </source>
</evidence>
<feature type="compositionally biased region" description="Polar residues" evidence="1">
    <location>
        <begin position="14"/>
        <end position="32"/>
    </location>
</feature>
<feature type="region of interest" description="Disordered" evidence="1">
    <location>
        <begin position="93"/>
        <end position="119"/>
    </location>
</feature>
<feature type="compositionally biased region" description="Polar residues" evidence="1">
    <location>
        <begin position="164"/>
        <end position="179"/>
    </location>
</feature>
<dbReference type="PANTHER" id="PTHR34952">
    <property type="entry name" value="OS05G0113500 PROTEIN"/>
    <property type="match status" value="1"/>
</dbReference>